<sequence>MIQNKNNSNKSKWDKIIIGAGLYGLYAAKLCGERGERVLVLEWEKAPFQRATYINQARVHMGYHYPRSYATAIKSAHYFNRFIKDYDFCIHNAFDQVYATSDSFSWTNREQFVQFCQAAEIPCEELMPDKYFKKGLCDGAYLTKEYTYDAGILGQYFVDALAKMKNVEINYGVRLQQIDKGPDSYVLTLESGAAFETGFLLNATYGSTNQILSLAGYEPFKIKYELCEIILCKPQDKLREVGITVMDGPFFSVMPFGKSGYHSLTSVTFTPHVSSFDSLPQFNCQTKSWGYCSPEQLGNCNDCVAKPQSAWPYMSNMAEKYLKAEYGFSYEGSLYSMKPILKASEVDDSRPTVIRKVSEKPTFVSVLSGKINTVYDLDEVLKND</sequence>
<proteinExistence type="predicted"/>
<dbReference type="AlphaFoldDB" id="A0A5D0WJQ3"/>
<dbReference type="Gene3D" id="3.30.9.10">
    <property type="entry name" value="D-Amino Acid Oxidase, subunit A, domain 2"/>
    <property type="match status" value="1"/>
</dbReference>
<feature type="domain" description="FAD dependent oxidoreductase" evidence="1">
    <location>
        <begin position="16"/>
        <end position="216"/>
    </location>
</feature>
<dbReference type="EMBL" id="VSLA01000025">
    <property type="protein sequence ID" value="TYC84466.1"/>
    <property type="molecule type" value="Genomic_DNA"/>
</dbReference>
<organism evidence="2 3">
    <name type="scientific">Acetobacterium wieringae</name>
    <dbReference type="NCBI Taxonomy" id="52694"/>
    <lineage>
        <taxon>Bacteria</taxon>
        <taxon>Bacillati</taxon>
        <taxon>Bacillota</taxon>
        <taxon>Clostridia</taxon>
        <taxon>Eubacteriales</taxon>
        <taxon>Eubacteriaceae</taxon>
        <taxon>Acetobacterium</taxon>
    </lineage>
</organism>
<dbReference type="InterPro" id="IPR006076">
    <property type="entry name" value="FAD-dep_OxRdtase"/>
</dbReference>
<dbReference type="RefSeq" id="WP_148637960.1">
    <property type="nucleotide sequence ID" value="NZ_VSLA01000025.1"/>
</dbReference>
<dbReference type="Gene3D" id="3.50.50.60">
    <property type="entry name" value="FAD/NAD(P)-binding domain"/>
    <property type="match status" value="1"/>
</dbReference>
<dbReference type="Proteomes" id="UP000322619">
    <property type="component" value="Unassembled WGS sequence"/>
</dbReference>
<evidence type="ECO:0000313" key="2">
    <source>
        <dbReference type="EMBL" id="TYC84466.1"/>
    </source>
</evidence>
<gene>
    <name evidence="2" type="ORF">FXB42_11905</name>
</gene>
<protein>
    <submittedName>
        <fullName evidence="2">FAD-binding oxidoreductase</fullName>
    </submittedName>
</protein>
<dbReference type="Pfam" id="PF01266">
    <property type="entry name" value="DAO"/>
    <property type="match status" value="1"/>
</dbReference>
<comment type="caution">
    <text evidence="2">The sequence shown here is derived from an EMBL/GenBank/DDBJ whole genome shotgun (WGS) entry which is preliminary data.</text>
</comment>
<dbReference type="SUPFAM" id="SSF51905">
    <property type="entry name" value="FAD/NAD(P)-binding domain"/>
    <property type="match status" value="1"/>
</dbReference>
<evidence type="ECO:0000259" key="1">
    <source>
        <dbReference type="Pfam" id="PF01266"/>
    </source>
</evidence>
<reference evidence="2 3" key="1">
    <citation type="submission" date="2019-08" db="EMBL/GenBank/DDBJ databases">
        <title>Isolation and enrichment of carboxydotrophic bacteria from anaerobic sludge for the production of bio-based chemicals from syngas.</title>
        <authorList>
            <person name="Antares A.L."/>
            <person name="Moreira J."/>
            <person name="Diender M."/>
            <person name="Parshina S.N."/>
            <person name="Stams A.J.M."/>
            <person name="Alves M."/>
            <person name="Alves J.I."/>
            <person name="Sousa D.Z."/>
        </authorList>
    </citation>
    <scope>NUCLEOTIDE SEQUENCE [LARGE SCALE GENOMIC DNA]</scope>
    <source>
        <strain evidence="2 3">JM</strain>
    </source>
</reference>
<accession>A0A5D0WJQ3</accession>
<name>A0A5D0WJQ3_9FIRM</name>
<evidence type="ECO:0000313" key="3">
    <source>
        <dbReference type="Proteomes" id="UP000322619"/>
    </source>
</evidence>
<dbReference type="InterPro" id="IPR036188">
    <property type="entry name" value="FAD/NAD-bd_sf"/>
</dbReference>